<name>H0I2G8_9HYPH</name>
<organism evidence="1 2">
    <name type="scientific">Mesorhizobium alhagi CCNWXJ12-2</name>
    <dbReference type="NCBI Taxonomy" id="1107882"/>
    <lineage>
        <taxon>Bacteria</taxon>
        <taxon>Pseudomonadati</taxon>
        <taxon>Pseudomonadota</taxon>
        <taxon>Alphaproteobacteria</taxon>
        <taxon>Hyphomicrobiales</taxon>
        <taxon>Phyllobacteriaceae</taxon>
        <taxon>Allomesorhizobium</taxon>
    </lineage>
</organism>
<dbReference type="RefSeq" id="WP_008840225.1">
    <property type="nucleotide sequence ID" value="NZ_AHAM01000300.1"/>
</dbReference>
<gene>
    <name evidence="1" type="ORF">MAXJ12_33359</name>
</gene>
<evidence type="ECO:0000313" key="2">
    <source>
        <dbReference type="Proteomes" id="UP000003250"/>
    </source>
</evidence>
<evidence type="ECO:0000313" key="1">
    <source>
        <dbReference type="EMBL" id="EHK52878.1"/>
    </source>
</evidence>
<proteinExistence type="predicted"/>
<sequence length="163" mass="17748">MRYSLVSKHGRITDGALVAALTQALTRRGVGFKVAVETAARLQAGETVQGVEIELVFSRDEFESEMETHGIHAEWGGGEPREPFTLHLMPDQARWRGVWPKAVASALKTHGLPEDEADDLGMRLAAGNSVDGVVLRWVPSRDEHLVIEHLEGYGARVTKVAGG</sequence>
<dbReference type="PATRIC" id="fig|1107882.3.peg.6442"/>
<dbReference type="EMBL" id="AHAM01000300">
    <property type="protein sequence ID" value="EHK52878.1"/>
    <property type="molecule type" value="Genomic_DNA"/>
</dbReference>
<reference evidence="1 2" key="1">
    <citation type="journal article" date="2012" name="J. Bacteriol.">
        <title>Draft Genome Sequence of Mesorhizobium alhagi CCNWXJ12-2T, a Novel Salt-Resistant Species Isolated from the Desert of Northwestern China.</title>
        <authorList>
            <person name="Zhou M."/>
            <person name="Chen W."/>
            <person name="Chen H."/>
            <person name="Wei G."/>
        </authorList>
    </citation>
    <scope>NUCLEOTIDE SEQUENCE [LARGE SCALE GENOMIC DNA]</scope>
    <source>
        <strain evidence="1 2">CCNWXJ12-2</strain>
    </source>
</reference>
<accession>H0I2G8</accession>
<keyword evidence="2" id="KW-1185">Reference proteome</keyword>
<dbReference type="Proteomes" id="UP000003250">
    <property type="component" value="Unassembled WGS sequence"/>
</dbReference>
<dbReference type="AlphaFoldDB" id="H0I2G8"/>
<protein>
    <submittedName>
        <fullName evidence="1">Uncharacterized protein</fullName>
    </submittedName>
</protein>